<dbReference type="Gene3D" id="3.40.50.300">
    <property type="entry name" value="P-loop containing nucleotide triphosphate hydrolases"/>
    <property type="match status" value="1"/>
</dbReference>
<gene>
    <name evidence="2" type="ORF">MSL71_5920</name>
</gene>
<keyword evidence="2" id="KW-0540">Nuclease</keyword>
<dbReference type="SUPFAM" id="SSF52540">
    <property type="entry name" value="P-loop containing nucleoside triphosphate hydrolases"/>
    <property type="match status" value="1"/>
</dbReference>
<keyword evidence="2" id="KW-0255">Endonuclease</keyword>
<name>A0A4U8YI19_9BACT</name>
<keyword evidence="3" id="KW-1185">Reference proteome</keyword>
<dbReference type="RefSeq" id="WP_180137168.1">
    <property type="nucleotide sequence ID" value="NZ_CAADHO010000001.1"/>
</dbReference>
<dbReference type="InterPro" id="IPR027417">
    <property type="entry name" value="P-loop_NTPase"/>
</dbReference>
<organism evidence="2 3">
    <name type="scientific">Desulfoluna butyratoxydans</name>
    <dbReference type="NCBI Taxonomy" id="231438"/>
    <lineage>
        <taxon>Bacteria</taxon>
        <taxon>Pseudomonadati</taxon>
        <taxon>Thermodesulfobacteriota</taxon>
        <taxon>Desulfobacteria</taxon>
        <taxon>Desulfobacterales</taxon>
        <taxon>Desulfolunaceae</taxon>
        <taxon>Desulfoluna</taxon>
    </lineage>
</organism>
<evidence type="ECO:0000259" key="1">
    <source>
        <dbReference type="Pfam" id="PF10593"/>
    </source>
</evidence>
<protein>
    <submittedName>
        <fullName evidence="2">Putative endonuclease z1 domain</fullName>
    </submittedName>
</protein>
<dbReference type="AlphaFoldDB" id="A0A4U8YI19"/>
<evidence type="ECO:0000313" key="3">
    <source>
        <dbReference type="Proteomes" id="UP000507962"/>
    </source>
</evidence>
<reference evidence="2 3" key="1">
    <citation type="submission" date="2019-03" db="EMBL/GenBank/DDBJ databases">
        <authorList>
            <person name="Nijsse B."/>
        </authorList>
    </citation>
    <scope>NUCLEOTIDE SEQUENCE [LARGE SCALE GENOMIC DNA]</scope>
    <source>
        <strain evidence="2">Desulfoluna butyratoxydans MSL71</strain>
    </source>
</reference>
<keyword evidence="2" id="KW-0378">Hydrolase</keyword>
<accession>A0A4U8YI19</accession>
<dbReference type="Proteomes" id="UP000507962">
    <property type="component" value="Unassembled WGS sequence"/>
</dbReference>
<dbReference type="InterPro" id="IPR018310">
    <property type="entry name" value="Put_endonuclease_Z1-dom"/>
</dbReference>
<dbReference type="GO" id="GO:0004519">
    <property type="term" value="F:endonuclease activity"/>
    <property type="evidence" value="ECO:0007669"/>
    <property type="project" value="UniProtKB-KW"/>
</dbReference>
<sequence length="890" mass="101743">MLGIDKLIDAVALILEKHDPPTDEALFEITKAQAMVISMTDGENFNDNIITQAVRSLQARFVHRMPMGALFESEEYRPWLAERQGDIDWYYWERYRKHLSVTKGFSPRVVRTLDTTTDNILDRLEDPHKKGEWAKRGMVVGHVQSGKTANYTGLVCKAADAGYQVIIVLAGLLNSLRNQTQERLDSDFMGWCTRVKDLVGVSRFGTGRRPVCFTSSVEDFKKATANSTAMNLDALNEPVLFVLKKNKSTLENLYGWLSEHNKHNLREFSMLMIDDEADHASVNTNKEDKKPTTINKAIRDLLSLFSRSSFVGYTATPFANIFIDPDNDHEMENGENYKDLFPRDFILSLEPPDNYIGPHRIFVDDADIDCIRSISDNEDLLPAKHKIDFIPDILPSSLKKAVNCFILARAIRLLRGQERKHHSMMINASRFTDVQNILKGIVSEHVKEIRHAVKNYAALSPEQAVLNKVLKSLYDTWYEEYRDAVPEWNIIQTYLKKAINPIEVISINSVSKDVLDYSPDQYPNGRSLIAIGGLGLSRGLTLEGLMVSYFLRNSIMYDTLMQMGRWFGYRDGYADICRIFMTDEAKAWYAHIAESTEELRSDFWSMEKAKLTPLEFGLRVRSHPTALIVTARNKMRCSKDVPVNISLEGRLAETSVVYADDKIIQHNQKVLEKTILSAEKYTARQPTDLGFLWRSVPSDIVKSAIENYENHPECMLTYSEPLIGYLEKLSTEGMDTCDILLRSVKSKDSKPHTINNELIINTPKRTVAVFNNSKIEFSKRRVASKGDEKVGIPYDEVLKIQSDFAGKNVPDREYRKYKWDQGHPPLFMINFIEATAKDNSKSTLVPCFGLSLPGNPASGRRPERTVQYRVNTVWWRKNYLVDQEEEDEEE</sequence>
<evidence type="ECO:0000313" key="2">
    <source>
        <dbReference type="EMBL" id="VFQ42970.1"/>
    </source>
</evidence>
<dbReference type="EMBL" id="CAADHO010000001">
    <property type="protein sequence ID" value="VFQ42970.1"/>
    <property type="molecule type" value="Genomic_DNA"/>
</dbReference>
<dbReference type="Pfam" id="PF10593">
    <property type="entry name" value="Z1"/>
    <property type="match status" value="1"/>
</dbReference>
<proteinExistence type="predicted"/>
<feature type="domain" description="Putative endonuclease Z1" evidence="1">
    <location>
        <begin position="397"/>
        <end position="626"/>
    </location>
</feature>